<proteinExistence type="predicted"/>
<feature type="domain" description="SOCS box" evidence="7">
    <location>
        <begin position="219"/>
        <end position="263"/>
    </location>
</feature>
<reference evidence="8" key="2">
    <citation type="submission" date="2025-09" db="UniProtKB">
        <authorList>
            <consortium name="Ensembl"/>
        </authorList>
    </citation>
    <scope>IDENTIFICATION</scope>
</reference>
<feature type="region of interest" description="Disordered" evidence="5">
    <location>
        <begin position="267"/>
        <end position="287"/>
    </location>
</feature>
<dbReference type="PROSITE" id="PS50088">
    <property type="entry name" value="ANK_REPEAT"/>
    <property type="match status" value="2"/>
</dbReference>
<dbReference type="Gene3D" id="1.10.750.20">
    <property type="entry name" value="SOCS box"/>
    <property type="match status" value="1"/>
</dbReference>
<evidence type="ECO:0000256" key="1">
    <source>
        <dbReference type="ARBA" id="ARBA00004906"/>
    </source>
</evidence>
<feature type="chain" id="PRO_5017459179" description="SOCS box domain-containing protein" evidence="6">
    <location>
        <begin position="30"/>
        <end position="287"/>
    </location>
</feature>
<dbReference type="Gene3D" id="1.25.40.20">
    <property type="entry name" value="Ankyrin repeat-containing domain"/>
    <property type="match status" value="1"/>
</dbReference>
<dbReference type="SUPFAM" id="SSF48403">
    <property type="entry name" value="Ankyrin repeat"/>
    <property type="match status" value="1"/>
</dbReference>
<feature type="repeat" description="ANK" evidence="4">
    <location>
        <begin position="163"/>
        <end position="195"/>
    </location>
</feature>
<name>A0A3B3T6A2_9TELE</name>
<dbReference type="Pfam" id="PF07525">
    <property type="entry name" value="SOCS_box"/>
    <property type="match status" value="1"/>
</dbReference>
<dbReference type="PANTHER" id="PTHR24193:SF120">
    <property type="entry name" value="ANKYRIN REPEAT DOMAIN-CONTAINING PROTEIN 63"/>
    <property type="match status" value="1"/>
</dbReference>
<dbReference type="InterPro" id="IPR036770">
    <property type="entry name" value="Ankyrin_rpt-contain_sf"/>
</dbReference>
<dbReference type="GO" id="GO:0045944">
    <property type="term" value="P:positive regulation of transcription by RNA polymerase II"/>
    <property type="evidence" value="ECO:0007669"/>
    <property type="project" value="TreeGrafter"/>
</dbReference>
<dbReference type="InterPro" id="IPR050663">
    <property type="entry name" value="Ankyrin-SOCS_Box"/>
</dbReference>
<evidence type="ECO:0000256" key="2">
    <source>
        <dbReference type="ARBA" id="ARBA00022737"/>
    </source>
</evidence>
<dbReference type="UniPathway" id="UPA00143"/>
<evidence type="ECO:0000256" key="3">
    <source>
        <dbReference type="ARBA" id="ARBA00023043"/>
    </source>
</evidence>
<evidence type="ECO:0000256" key="4">
    <source>
        <dbReference type="PROSITE-ProRule" id="PRU00023"/>
    </source>
</evidence>
<dbReference type="GO" id="GO:0016567">
    <property type="term" value="P:protein ubiquitination"/>
    <property type="evidence" value="ECO:0007669"/>
    <property type="project" value="UniProtKB-UniPathway"/>
</dbReference>
<evidence type="ECO:0000256" key="6">
    <source>
        <dbReference type="SAM" id="SignalP"/>
    </source>
</evidence>
<evidence type="ECO:0000256" key="5">
    <source>
        <dbReference type="SAM" id="MobiDB-lite"/>
    </source>
</evidence>
<feature type="signal peptide" evidence="6">
    <location>
        <begin position="1"/>
        <end position="29"/>
    </location>
</feature>
<dbReference type="PROSITE" id="PS50225">
    <property type="entry name" value="SOCS"/>
    <property type="match status" value="1"/>
</dbReference>
<evidence type="ECO:0000259" key="7">
    <source>
        <dbReference type="PROSITE" id="PS50225"/>
    </source>
</evidence>
<protein>
    <recommendedName>
        <fullName evidence="7">SOCS box domain-containing protein</fullName>
    </recommendedName>
</protein>
<dbReference type="GO" id="GO:0035556">
    <property type="term" value="P:intracellular signal transduction"/>
    <property type="evidence" value="ECO:0007669"/>
    <property type="project" value="InterPro"/>
</dbReference>
<dbReference type="PROSITE" id="PS50297">
    <property type="entry name" value="ANK_REP_REGION"/>
    <property type="match status" value="2"/>
</dbReference>
<comment type="pathway">
    <text evidence="1">Protein modification; protein ubiquitination.</text>
</comment>
<keyword evidence="3 4" id="KW-0040">ANK repeat</keyword>
<reference evidence="8" key="1">
    <citation type="submission" date="2025-08" db="UniProtKB">
        <authorList>
            <consortium name="Ensembl"/>
        </authorList>
    </citation>
    <scope>IDENTIFICATION</scope>
</reference>
<keyword evidence="2" id="KW-0677">Repeat</keyword>
<dbReference type="InterPro" id="IPR036036">
    <property type="entry name" value="SOCS_box-like_dom_sf"/>
</dbReference>
<dbReference type="GeneTree" id="ENSGT00940000173654"/>
<dbReference type="GO" id="GO:0000976">
    <property type="term" value="F:transcription cis-regulatory region binding"/>
    <property type="evidence" value="ECO:0007669"/>
    <property type="project" value="TreeGrafter"/>
</dbReference>
<organism evidence="8 9">
    <name type="scientific">Paramormyrops kingsleyae</name>
    <dbReference type="NCBI Taxonomy" id="1676925"/>
    <lineage>
        <taxon>Eukaryota</taxon>
        <taxon>Metazoa</taxon>
        <taxon>Chordata</taxon>
        <taxon>Craniata</taxon>
        <taxon>Vertebrata</taxon>
        <taxon>Euteleostomi</taxon>
        <taxon>Actinopterygii</taxon>
        <taxon>Neopterygii</taxon>
        <taxon>Teleostei</taxon>
        <taxon>Osteoglossocephala</taxon>
        <taxon>Osteoglossomorpha</taxon>
        <taxon>Osteoglossiformes</taxon>
        <taxon>Mormyridae</taxon>
        <taxon>Paramormyrops</taxon>
    </lineage>
</organism>
<dbReference type="Pfam" id="PF12796">
    <property type="entry name" value="Ank_2"/>
    <property type="match status" value="1"/>
</dbReference>
<evidence type="ECO:0000313" key="9">
    <source>
        <dbReference type="Proteomes" id="UP000261540"/>
    </source>
</evidence>
<dbReference type="SMART" id="SM00253">
    <property type="entry name" value="SOCS"/>
    <property type="match status" value="1"/>
</dbReference>
<evidence type="ECO:0000313" key="8">
    <source>
        <dbReference type="Ensembl" id="ENSPKIP00000038359.1"/>
    </source>
</evidence>
<keyword evidence="6" id="KW-0732">Signal</keyword>
<dbReference type="Proteomes" id="UP000261540">
    <property type="component" value="Unplaced"/>
</dbReference>
<keyword evidence="9" id="KW-1185">Reference proteome</keyword>
<dbReference type="PANTHER" id="PTHR24193">
    <property type="entry name" value="ANKYRIN REPEAT PROTEIN"/>
    <property type="match status" value="1"/>
</dbReference>
<dbReference type="SUPFAM" id="SSF158235">
    <property type="entry name" value="SOCS box-like"/>
    <property type="match status" value="1"/>
</dbReference>
<accession>A0A3B3T6A2</accession>
<dbReference type="SMART" id="SM00969">
    <property type="entry name" value="SOCS_box"/>
    <property type="match status" value="1"/>
</dbReference>
<feature type="repeat" description="ANK" evidence="4">
    <location>
        <begin position="98"/>
        <end position="130"/>
    </location>
</feature>
<dbReference type="SMART" id="SM00248">
    <property type="entry name" value="ANK"/>
    <property type="match status" value="4"/>
</dbReference>
<dbReference type="InterPro" id="IPR001496">
    <property type="entry name" value="SOCS_box"/>
</dbReference>
<dbReference type="STRING" id="1676925.ENSPKIP00000038359"/>
<dbReference type="InterPro" id="IPR002110">
    <property type="entry name" value="Ankyrin_rpt"/>
</dbReference>
<dbReference type="GO" id="GO:0005634">
    <property type="term" value="C:nucleus"/>
    <property type="evidence" value="ECO:0007669"/>
    <property type="project" value="TreeGrafter"/>
</dbReference>
<dbReference type="AlphaFoldDB" id="A0A3B3T6A2"/>
<dbReference type="Ensembl" id="ENSPKIT00000019349.1">
    <property type="protein sequence ID" value="ENSPKIP00000038359.1"/>
    <property type="gene ID" value="ENSPKIG00000016170.1"/>
</dbReference>
<sequence length="287" mass="32350">MGNPLCYSLTLNELFCSLYLCWLSSRAMGFSISSLSRAEVRCAKPLGPALPRRTYQYAPKYNYKWTEVHYEASRGNLDKLRMLLFTLDREQIDRRDYYGKTPLYWAAYKGQRASLELLLRHGADVNAQCKHGSTPLHATVGLFPECALILIRHGADVDLPDVWGVTPMYQAACSGQVQCIHLLVRAGARINYKNKKTGEAPKQLSVRPALLNWLESLLREPHSLKHQCRQVVHRALGPARIWALGSLPLPPAIRDYLMFQDLQIPDSTGLGPSEDQAFGEGSSLRRL</sequence>